<gene>
    <name evidence="2" type="ORF">Dcar01_02397</name>
</gene>
<evidence type="ECO:0000256" key="1">
    <source>
        <dbReference type="SAM" id="SignalP"/>
    </source>
</evidence>
<organism evidence="2 3">
    <name type="scientific">Deinococcus carri</name>
    <dbReference type="NCBI Taxonomy" id="1211323"/>
    <lineage>
        <taxon>Bacteria</taxon>
        <taxon>Thermotogati</taxon>
        <taxon>Deinococcota</taxon>
        <taxon>Deinococci</taxon>
        <taxon>Deinococcales</taxon>
        <taxon>Deinococcaceae</taxon>
        <taxon>Deinococcus</taxon>
    </lineage>
</organism>
<feature type="chain" id="PRO_5045990134" description="Lipid/polyisoprenoid-binding YceI-like domain-containing protein" evidence="1">
    <location>
        <begin position="19"/>
        <end position="196"/>
    </location>
</feature>
<comment type="caution">
    <text evidence="2">The sequence shown here is derived from an EMBL/GenBank/DDBJ whole genome shotgun (WGS) entry which is preliminary data.</text>
</comment>
<feature type="signal peptide" evidence="1">
    <location>
        <begin position="1"/>
        <end position="18"/>
    </location>
</feature>
<evidence type="ECO:0008006" key="4">
    <source>
        <dbReference type="Google" id="ProtNLM"/>
    </source>
</evidence>
<proteinExistence type="predicted"/>
<name>A0ABP9WC62_9DEIO</name>
<dbReference type="Proteomes" id="UP001401887">
    <property type="component" value="Unassembled WGS sequence"/>
</dbReference>
<dbReference type="EMBL" id="BAABRP010000009">
    <property type="protein sequence ID" value="GAA5513653.1"/>
    <property type="molecule type" value="Genomic_DNA"/>
</dbReference>
<evidence type="ECO:0000313" key="3">
    <source>
        <dbReference type="Proteomes" id="UP001401887"/>
    </source>
</evidence>
<keyword evidence="3" id="KW-1185">Reference proteome</keyword>
<sequence length="196" mass="20713">MRKILLTLTLLSIGNATAQTATTPAPQPATADTFLDQYGYTWEQAAGGYYGAQKAGMNAAIATKTANLGEAPVIIATSLIKTGETSGIFDCVTYENMGGANGSLSLRITETTKFVKQDLASKGLFEILAKNDKGSKVIGMSVICAVKNLGMVMDTKSEVVQIPANSKVKLKTLAMDVYATLKMEGLDVTPEISFSK</sequence>
<dbReference type="RefSeq" id="WP_345465431.1">
    <property type="nucleotide sequence ID" value="NZ_BAABRP010000009.1"/>
</dbReference>
<accession>A0ABP9WC62</accession>
<keyword evidence="1" id="KW-0732">Signal</keyword>
<evidence type="ECO:0000313" key="2">
    <source>
        <dbReference type="EMBL" id="GAA5513653.1"/>
    </source>
</evidence>
<reference evidence="2 3" key="1">
    <citation type="submission" date="2024-02" db="EMBL/GenBank/DDBJ databases">
        <title>Deinococcus carri NBRC 110142.</title>
        <authorList>
            <person name="Ichikawa N."/>
            <person name="Katano-Makiyama Y."/>
            <person name="Hidaka K."/>
        </authorList>
    </citation>
    <scope>NUCLEOTIDE SEQUENCE [LARGE SCALE GENOMIC DNA]</scope>
    <source>
        <strain evidence="2 3">NBRC 110142</strain>
    </source>
</reference>
<protein>
    <recommendedName>
        <fullName evidence="4">Lipid/polyisoprenoid-binding YceI-like domain-containing protein</fullName>
    </recommendedName>
</protein>